<dbReference type="AlphaFoldDB" id="A0AAD9X9Q4"/>
<dbReference type="PANTHER" id="PTHR35698">
    <property type="entry name" value="DNA-BINDING PROTEIN RHL1"/>
    <property type="match status" value="1"/>
</dbReference>
<feature type="region of interest" description="Disordered" evidence="1">
    <location>
        <begin position="53"/>
        <end position="141"/>
    </location>
</feature>
<sequence length="141" mass="15729">MNHSSREISSSIQSVTKSRKLSESAVREAKSKENLCSHGSLVQATISTLFKKVEEKNSPSSPRKSSASKASGQKLLRNDLKRSSDQVEVFRKNEKVVKEKSHGMRNSPAKKKKVNEVEEDDIEEFSNTSQDTDGSDEDWTA</sequence>
<dbReference type="Proteomes" id="UP001280121">
    <property type="component" value="Unassembled WGS sequence"/>
</dbReference>
<feature type="region of interest" description="Disordered" evidence="1">
    <location>
        <begin position="1"/>
        <end position="38"/>
    </location>
</feature>
<proteinExistence type="predicted"/>
<dbReference type="GO" id="GO:0003677">
    <property type="term" value="F:DNA binding"/>
    <property type="evidence" value="ECO:0007669"/>
    <property type="project" value="InterPro"/>
</dbReference>
<dbReference type="GO" id="GO:0042023">
    <property type="term" value="P:DNA endoreduplication"/>
    <property type="evidence" value="ECO:0007669"/>
    <property type="project" value="InterPro"/>
</dbReference>
<dbReference type="InterPro" id="IPR038859">
    <property type="entry name" value="RHL1"/>
</dbReference>
<reference evidence="2" key="1">
    <citation type="journal article" date="2023" name="Plant J.">
        <title>Genome sequences and population genomics provide insights into the demographic history, inbreeding, and mutation load of two 'living fossil' tree species of Dipteronia.</title>
        <authorList>
            <person name="Feng Y."/>
            <person name="Comes H.P."/>
            <person name="Chen J."/>
            <person name="Zhu S."/>
            <person name="Lu R."/>
            <person name="Zhang X."/>
            <person name="Li P."/>
            <person name="Qiu J."/>
            <person name="Olsen K.M."/>
            <person name="Qiu Y."/>
        </authorList>
    </citation>
    <scope>NUCLEOTIDE SEQUENCE</scope>
    <source>
        <strain evidence="2">KIB01</strain>
    </source>
</reference>
<dbReference type="PANTHER" id="PTHR35698:SF2">
    <property type="entry name" value="DNA-BINDING PROTEIN RHL1"/>
    <property type="match status" value="1"/>
</dbReference>
<protein>
    <submittedName>
        <fullName evidence="2">Uncharacterized protein</fullName>
    </submittedName>
</protein>
<feature type="compositionally biased region" description="Basic and acidic residues" evidence="1">
    <location>
        <begin position="20"/>
        <end position="35"/>
    </location>
</feature>
<dbReference type="EMBL" id="JANJYI010000003">
    <property type="protein sequence ID" value="KAK2655531.1"/>
    <property type="molecule type" value="Genomic_DNA"/>
</dbReference>
<name>A0AAD9X9Q4_9ROSI</name>
<gene>
    <name evidence="2" type="ORF">Ddye_008583</name>
</gene>
<organism evidence="2 3">
    <name type="scientific">Dipteronia dyeriana</name>
    <dbReference type="NCBI Taxonomy" id="168575"/>
    <lineage>
        <taxon>Eukaryota</taxon>
        <taxon>Viridiplantae</taxon>
        <taxon>Streptophyta</taxon>
        <taxon>Embryophyta</taxon>
        <taxon>Tracheophyta</taxon>
        <taxon>Spermatophyta</taxon>
        <taxon>Magnoliopsida</taxon>
        <taxon>eudicotyledons</taxon>
        <taxon>Gunneridae</taxon>
        <taxon>Pentapetalae</taxon>
        <taxon>rosids</taxon>
        <taxon>malvids</taxon>
        <taxon>Sapindales</taxon>
        <taxon>Sapindaceae</taxon>
        <taxon>Hippocastanoideae</taxon>
        <taxon>Acereae</taxon>
        <taxon>Dipteronia</taxon>
    </lineage>
</organism>
<feature type="compositionally biased region" description="Low complexity" evidence="1">
    <location>
        <begin position="58"/>
        <end position="71"/>
    </location>
</feature>
<evidence type="ECO:0000313" key="3">
    <source>
        <dbReference type="Proteomes" id="UP001280121"/>
    </source>
</evidence>
<accession>A0AAD9X9Q4</accession>
<evidence type="ECO:0000313" key="2">
    <source>
        <dbReference type="EMBL" id="KAK2655531.1"/>
    </source>
</evidence>
<comment type="caution">
    <text evidence="2">The sequence shown here is derived from an EMBL/GenBank/DDBJ whole genome shotgun (WGS) entry which is preliminary data.</text>
</comment>
<keyword evidence="3" id="KW-1185">Reference proteome</keyword>
<feature type="compositionally biased region" description="Basic and acidic residues" evidence="1">
    <location>
        <begin position="76"/>
        <end position="102"/>
    </location>
</feature>
<evidence type="ECO:0000256" key="1">
    <source>
        <dbReference type="SAM" id="MobiDB-lite"/>
    </source>
</evidence>